<evidence type="ECO:0000256" key="1">
    <source>
        <dbReference type="SAM" id="MobiDB-lite"/>
    </source>
</evidence>
<dbReference type="AlphaFoldDB" id="A0A1M6EZR2"/>
<protein>
    <submittedName>
        <fullName evidence="2">Uncharacterized protein</fullName>
    </submittedName>
</protein>
<dbReference type="OrthoDB" id="1924919at2"/>
<reference evidence="2 3" key="1">
    <citation type="submission" date="2016-11" db="EMBL/GenBank/DDBJ databases">
        <authorList>
            <person name="Jaros S."/>
            <person name="Januszkiewicz K."/>
            <person name="Wedrychowicz H."/>
        </authorList>
    </citation>
    <scope>NUCLEOTIDE SEQUENCE [LARGE SCALE GENOMIC DNA]</scope>
    <source>
        <strain evidence="2 3">DSM 21864</strain>
    </source>
</reference>
<dbReference type="EMBL" id="FQZO01000002">
    <property type="protein sequence ID" value="SHI90958.1"/>
    <property type="molecule type" value="Genomic_DNA"/>
</dbReference>
<accession>A0A1M6EZR2</accession>
<gene>
    <name evidence="2" type="ORF">SAMN05444401_1755</name>
</gene>
<evidence type="ECO:0000313" key="3">
    <source>
        <dbReference type="Proteomes" id="UP000184080"/>
    </source>
</evidence>
<sequence length="138" mass="15375">MKITAEFNSTEELLSFIKTFGTNGAQIVEPKQGEPTPVETPKETKKESKKEATKAPKTSEELPKEEPKQEEPNEQAPSAEKEEPKVTMEMVRAVFTKLIKAGKQKEAKDITSKYGASKLPDLKEEHYAAALKDAEELL</sequence>
<keyword evidence="3" id="KW-1185">Reference proteome</keyword>
<dbReference type="RefSeq" id="WP_073005590.1">
    <property type="nucleotide sequence ID" value="NZ_FQZO01000002.1"/>
</dbReference>
<organism evidence="2 3">
    <name type="scientific">Clostridium amylolyticum</name>
    <dbReference type="NCBI Taxonomy" id="1121298"/>
    <lineage>
        <taxon>Bacteria</taxon>
        <taxon>Bacillati</taxon>
        <taxon>Bacillota</taxon>
        <taxon>Clostridia</taxon>
        <taxon>Eubacteriales</taxon>
        <taxon>Clostridiaceae</taxon>
        <taxon>Clostridium</taxon>
    </lineage>
</organism>
<feature type="compositionally biased region" description="Basic and acidic residues" evidence="1">
    <location>
        <begin position="40"/>
        <end position="71"/>
    </location>
</feature>
<feature type="region of interest" description="Disordered" evidence="1">
    <location>
        <begin position="24"/>
        <end position="87"/>
    </location>
</feature>
<name>A0A1M6EZR2_9CLOT</name>
<evidence type="ECO:0000313" key="2">
    <source>
        <dbReference type="EMBL" id="SHI90958.1"/>
    </source>
</evidence>
<dbReference type="Proteomes" id="UP000184080">
    <property type="component" value="Unassembled WGS sequence"/>
</dbReference>
<dbReference type="STRING" id="1121298.SAMN05444401_1755"/>
<proteinExistence type="predicted"/>